<protein>
    <recommendedName>
        <fullName evidence="4">Regulatory protein</fullName>
    </recommendedName>
</protein>
<feature type="region of interest" description="Disordered" evidence="1">
    <location>
        <begin position="48"/>
        <end position="77"/>
    </location>
</feature>
<evidence type="ECO:0000313" key="2">
    <source>
        <dbReference type="EMBL" id="GAO06565.1"/>
    </source>
</evidence>
<feature type="region of interest" description="Disordered" evidence="1">
    <location>
        <begin position="1"/>
        <end position="21"/>
    </location>
</feature>
<dbReference type="Pfam" id="PF19690">
    <property type="entry name" value="DUF6191"/>
    <property type="match status" value="1"/>
</dbReference>
<sequence>MFNIAEELFAPGRKHTDEERQRMSLVVDDVGDGDPGKGPIDLASGTVVVRTAPPRRDRDAEPSRGPSQPGVGSPNVP</sequence>
<comment type="caution">
    <text evidence="2">The sequence shown here is derived from an EMBL/GenBank/DDBJ whole genome shotgun (WGS) entry which is preliminary data.</text>
</comment>
<reference evidence="3" key="1">
    <citation type="submission" date="2014-09" db="EMBL/GenBank/DDBJ databases">
        <title>Whole genome shotgun sequence of Streptomyces sp. NBRC 110027.</title>
        <authorList>
            <person name="Komaki H."/>
            <person name="Ichikawa N."/>
            <person name="Katano-Makiyama Y."/>
            <person name="Hosoyama A."/>
            <person name="Hashimoto M."/>
            <person name="Uohara A."/>
            <person name="Kitahashi Y."/>
            <person name="Ohji S."/>
            <person name="Kimura A."/>
            <person name="Yamazoe A."/>
            <person name="Igarashi Y."/>
            <person name="Fujita N."/>
        </authorList>
    </citation>
    <scope>NUCLEOTIDE SEQUENCE [LARGE SCALE GENOMIC DNA]</scope>
    <source>
        <strain evidence="3">NBRC 110027</strain>
    </source>
</reference>
<gene>
    <name evidence="2" type="ORF">TPA0598_01_09360</name>
</gene>
<keyword evidence="3" id="KW-1185">Reference proteome</keyword>
<evidence type="ECO:0008006" key="4">
    <source>
        <dbReference type="Google" id="ProtNLM"/>
    </source>
</evidence>
<dbReference type="EMBL" id="BBNO01000001">
    <property type="protein sequence ID" value="GAO06565.1"/>
    <property type="molecule type" value="Genomic_DNA"/>
</dbReference>
<dbReference type="InterPro" id="IPR045684">
    <property type="entry name" value="DUF6191"/>
</dbReference>
<dbReference type="Proteomes" id="UP000048965">
    <property type="component" value="Unassembled WGS sequence"/>
</dbReference>
<proteinExistence type="predicted"/>
<dbReference type="RefSeq" id="WP_042149128.1">
    <property type="nucleotide sequence ID" value="NZ_BBNO01000001.1"/>
</dbReference>
<evidence type="ECO:0000256" key="1">
    <source>
        <dbReference type="SAM" id="MobiDB-lite"/>
    </source>
</evidence>
<dbReference type="AlphaFoldDB" id="A0A0P4R1K5"/>
<name>A0A0P4R1K5_9ACTN</name>
<accession>A0A0P4R1K5</accession>
<organism evidence="2 3">
    <name type="scientific">Streptomyces lydicamycinicus</name>
    <dbReference type="NCBI Taxonomy" id="1546107"/>
    <lineage>
        <taxon>Bacteria</taxon>
        <taxon>Bacillati</taxon>
        <taxon>Actinomycetota</taxon>
        <taxon>Actinomycetes</taxon>
        <taxon>Kitasatosporales</taxon>
        <taxon>Streptomycetaceae</taxon>
        <taxon>Streptomyces</taxon>
    </lineage>
</organism>
<evidence type="ECO:0000313" key="3">
    <source>
        <dbReference type="Proteomes" id="UP000048965"/>
    </source>
</evidence>
<dbReference type="OrthoDB" id="4870973at2"/>
<reference evidence="2 3" key="2">
    <citation type="journal article" date="2015" name="Stand. Genomic Sci.">
        <title>Draft genome sequence of marine-derived Streptomyces sp. TP-A0598, a producer of anti-MRSA antibiotic lydicamycins.</title>
        <authorList>
            <person name="Komaki H."/>
            <person name="Ichikawa N."/>
            <person name="Hosoyama A."/>
            <person name="Fujita N."/>
            <person name="Igarashi Y."/>
        </authorList>
    </citation>
    <scope>NUCLEOTIDE SEQUENCE [LARGE SCALE GENOMIC DNA]</scope>
    <source>
        <strain evidence="2 3">NBRC 110027</strain>
    </source>
</reference>